<feature type="region of interest" description="Disordered" evidence="1">
    <location>
        <begin position="13"/>
        <end position="127"/>
    </location>
</feature>
<evidence type="ECO:0000313" key="3">
    <source>
        <dbReference type="Proteomes" id="UP000326759"/>
    </source>
</evidence>
<name>A0A5N5SLB0_9CRUS</name>
<evidence type="ECO:0000256" key="1">
    <source>
        <dbReference type="SAM" id="MobiDB-lite"/>
    </source>
</evidence>
<dbReference type="OrthoDB" id="6362699at2759"/>
<reference evidence="2 3" key="1">
    <citation type="journal article" date="2019" name="PLoS Biol.">
        <title>Sex chromosomes control vertical transmission of feminizing Wolbachia symbionts in an isopod.</title>
        <authorList>
            <person name="Becking T."/>
            <person name="Chebbi M.A."/>
            <person name="Giraud I."/>
            <person name="Moumen B."/>
            <person name="Laverre T."/>
            <person name="Caubet Y."/>
            <person name="Peccoud J."/>
            <person name="Gilbert C."/>
            <person name="Cordaux R."/>
        </authorList>
    </citation>
    <scope>NUCLEOTIDE SEQUENCE [LARGE SCALE GENOMIC DNA]</scope>
    <source>
        <strain evidence="2">ANa2</strain>
        <tissue evidence="2">Whole body excluding digestive tract and cuticle</tissue>
    </source>
</reference>
<dbReference type="PANTHER" id="PTHR16524">
    <property type="entry name" value="CELL DEATH REGULATOR AVEN"/>
    <property type="match status" value="1"/>
</dbReference>
<protein>
    <submittedName>
        <fullName evidence="2">Uncharacterized protein</fullName>
    </submittedName>
</protein>
<keyword evidence="3" id="KW-1185">Reference proteome</keyword>
<accession>A0A5N5SLB0</accession>
<feature type="compositionally biased region" description="Low complexity" evidence="1">
    <location>
        <begin position="19"/>
        <end position="46"/>
    </location>
</feature>
<feature type="compositionally biased region" description="Basic and acidic residues" evidence="1">
    <location>
        <begin position="47"/>
        <end position="61"/>
    </location>
</feature>
<gene>
    <name evidence="2" type="ORF">Anas_07038</name>
</gene>
<proteinExistence type="predicted"/>
<evidence type="ECO:0000313" key="2">
    <source>
        <dbReference type="EMBL" id="KAB7494833.1"/>
    </source>
</evidence>
<dbReference type="Proteomes" id="UP000326759">
    <property type="component" value="Unassembled WGS sequence"/>
</dbReference>
<organism evidence="2 3">
    <name type="scientific">Armadillidium nasatum</name>
    <dbReference type="NCBI Taxonomy" id="96803"/>
    <lineage>
        <taxon>Eukaryota</taxon>
        <taxon>Metazoa</taxon>
        <taxon>Ecdysozoa</taxon>
        <taxon>Arthropoda</taxon>
        <taxon>Crustacea</taxon>
        <taxon>Multicrustacea</taxon>
        <taxon>Malacostraca</taxon>
        <taxon>Eumalacostraca</taxon>
        <taxon>Peracarida</taxon>
        <taxon>Isopoda</taxon>
        <taxon>Oniscidea</taxon>
        <taxon>Crinocheta</taxon>
        <taxon>Armadillidiidae</taxon>
        <taxon>Armadillidium</taxon>
    </lineage>
</organism>
<dbReference type="GO" id="GO:0010972">
    <property type="term" value="P:negative regulation of G2/M transition of mitotic cell cycle"/>
    <property type="evidence" value="ECO:0007669"/>
    <property type="project" value="TreeGrafter"/>
</dbReference>
<dbReference type="PANTHER" id="PTHR16524:SF2">
    <property type="entry name" value="CELL DEATH REGULATOR AVEN"/>
    <property type="match status" value="1"/>
</dbReference>
<sequence>MVLMNQQIKIIAKKKAEASSDLNSNSSSNLEQKSSNESVHVVSNSHPQEERRNPPQRKSTERGGNINRGRGGSSRGRGRADYESQPKKQPHTESNVAFQEEREYEPVMIMESKSKDKKEETPSLPEPAKYRRSEVISNWLRYDDLPPEEEQLEDGEDYLMGEDFSHVLNLSMNNSTGGFLHLKGEMSWGTVDESHLETHGLGALKVADLIASLGTIPLYEQLKIPI</sequence>
<dbReference type="EMBL" id="SEYY01023488">
    <property type="protein sequence ID" value="KAB7494833.1"/>
    <property type="molecule type" value="Genomic_DNA"/>
</dbReference>
<dbReference type="InterPro" id="IPR026187">
    <property type="entry name" value="Aven"/>
</dbReference>
<feature type="compositionally biased region" description="Basic and acidic residues" evidence="1">
    <location>
        <begin position="112"/>
        <end position="121"/>
    </location>
</feature>
<dbReference type="AlphaFoldDB" id="A0A5N5SLB0"/>
<comment type="caution">
    <text evidence="2">The sequence shown here is derived from an EMBL/GenBank/DDBJ whole genome shotgun (WGS) entry which is preliminary data.</text>
</comment>